<comment type="caution">
    <text evidence="2">The sequence shown here is derived from an EMBL/GenBank/DDBJ whole genome shotgun (WGS) entry which is preliminary data.</text>
</comment>
<proteinExistence type="predicted"/>
<dbReference type="GO" id="GO:0031931">
    <property type="term" value="C:TORC1 complex"/>
    <property type="evidence" value="ECO:0007669"/>
    <property type="project" value="TreeGrafter"/>
</dbReference>
<dbReference type="InterPro" id="IPR011990">
    <property type="entry name" value="TPR-like_helical_dom_sf"/>
</dbReference>
<dbReference type="GO" id="GO:0005634">
    <property type="term" value="C:nucleus"/>
    <property type="evidence" value="ECO:0007669"/>
    <property type="project" value="TreeGrafter"/>
</dbReference>
<evidence type="ECO:0000313" key="2">
    <source>
        <dbReference type="EMBL" id="KAF4377412.1"/>
    </source>
</evidence>
<gene>
    <name evidence="2" type="ORF">F8388_013758</name>
</gene>
<feature type="domain" description="FAT" evidence="1">
    <location>
        <begin position="47"/>
        <end position="352"/>
    </location>
</feature>
<dbReference type="Proteomes" id="UP000525078">
    <property type="component" value="Unassembled WGS sequence"/>
</dbReference>
<sequence>MAQNICGFTFLTILTERLSFRLFLGRSEGLPTAISNRRRSPTSLSRVLSSEGLEHGMRFRTGVGLLSHLRRMRCLAALACWEELNNFCKEYWTPVEPAARLEMASMAANAAWNMGEWDQMAEYVSRLDDGDETKLRGLANTAASGDGSSNGTFFKAVLLVRRGKYDEAREYVERARKCLATGLAALVSESYERAYTNMVRVQQLSELEEVIDYCTLPLGNSVAEGRRALIRNMWTERIQGAKRNVEVWQVLLAVRALVLPPTEDTDNWLKFASLCRQSGRISQARSTLFLAREIVPRSDTKLFAVVIIIVDSSLNFVRLLAIAFKSTIDLPCGGTKSLADHRMNILHPEPQC</sequence>
<evidence type="ECO:0000259" key="1">
    <source>
        <dbReference type="PROSITE" id="PS51189"/>
    </source>
</evidence>
<dbReference type="InterPro" id="IPR050517">
    <property type="entry name" value="DDR_Repair_Kinase"/>
</dbReference>
<dbReference type="GO" id="GO:0005737">
    <property type="term" value="C:cytoplasm"/>
    <property type="evidence" value="ECO:0007669"/>
    <property type="project" value="TreeGrafter"/>
</dbReference>
<name>A0A7J6G3P7_CANSA</name>
<dbReference type="GO" id="GO:0004674">
    <property type="term" value="F:protein serine/threonine kinase activity"/>
    <property type="evidence" value="ECO:0007669"/>
    <property type="project" value="TreeGrafter"/>
</dbReference>
<dbReference type="GO" id="GO:0016242">
    <property type="term" value="P:negative regulation of macroautophagy"/>
    <property type="evidence" value="ECO:0007669"/>
    <property type="project" value="TreeGrafter"/>
</dbReference>
<protein>
    <recommendedName>
        <fullName evidence="1">FAT domain-containing protein</fullName>
    </recommendedName>
</protein>
<dbReference type="InterPro" id="IPR003151">
    <property type="entry name" value="PIK-rel_kinase_FAT"/>
</dbReference>
<dbReference type="PANTHER" id="PTHR11139">
    <property type="entry name" value="ATAXIA TELANGIECTASIA MUTATED ATM -RELATED"/>
    <property type="match status" value="1"/>
</dbReference>
<reference evidence="2 3" key="1">
    <citation type="journal article" date="2020" name="bioRxiv">
        <title>Sequence and annotation of 42 cannabis genomes reveals extensive copy number variation in cannabinoid synthesis and pathogen resistance genes.</title>
        <authorList>
            <person name="Mckernan K.J."/>
            <person name="Helbert Y."/>
            <person name="Kane L.T."/>
            <person name="Ebling H."/>
            <person name="Zhang L."/>
            <person name="Liu B."/>
            <person name="Eaton Z."/>
            <person name="Mclaughlin S."/>
            <person name="Kingan S."/>
            <person name="Baybayan P."/>
            <person name="Concepcion G."/>
            <person name="Jordan M."/>
            <person name="Riva A."/>
            <person name="Barbazuk W."/>
            <person name="Harkins T."/>
        </authorList>
    </citation>
    <scope>NUCLEOTIDE SEQUENCE [LARGE SCALE GENOMIC DNA]</scope>
    <source>
        <strain evidence="3">cv. Jamaican Lion 4</strain>
        <tissue evidence="2">Leaf</tissue>
    </source>
</reference>
<organism evidence="2 3">
    <name type="scientific">Cannabis sativa</name>
    <name type="common">Hemp</name>
    <name type="synonym">Marijuana</name>
    <dbReference type="NCBI Taxonomy" id="3483"/>
    <lineage>
        <taxon>Eukaryota</taxon>
        <taxon>Viridiplantae</taxon>
        <taxon>Streptophyta</taxon>
        <taxon>Embryophyta</taxon>
        <taxon>Tracheophyta</taxon>
        <taxon>Spermatophyta</taxon>
        <taxon>Magnoliopsida</taxon>
        <taxon>eudicotyledons</taxon>
        <taxon>Gunneridae</taxon>
        <taxon>Pentapetalae</taxon>
        <taxon>rosids</taxon>
        <taxon>fabids</taxon>
        <taxon>Rosales</taxon>
        <taxon>Cannabaceae</taxon>
        <taxon>Cannabis</taxon>
    </lineage>
</organism>
<accession>A0A7J6G3P7</accession>
<dbReference type="Pfam" id="PF02259">
    <property type="entry name" value="FAT"/>
    <property type="match status" value="1"/>
</dbReference>
<dbReference type="AlphaFoldDB" id="A0A7J6G3P7"/>
<dbReference type="InterPro" id="IPR014009">
    <property type="entry name" value="PIK_FAT"/>
</dbReference>
<dbReference type="PROSITE" id="PS51189">
    <property type="entry name" value="FAT"/>
    <property type="match status" value="1"/>
</dbReference>
<dbReference type="GO" id="GO:0031929">
    <property type="term" value="P:TOR signaling"/>
    <property type="evidence" value="ECO:0007669"/>
    <property type="project" value="TreeGrafter"/>
</dbReference>
<dbReference type="EMBL" id="JAATIP010000080">
    <property type="protein sequence ID" value="KAF4377412.1"/>
    <property type="molecule type" value="Genomic_DNA"/>
</dbReference>
<dbReference type="Gene3D" id="1.25.40.10">
    <property type="entry name" value="Tetratricopeptide repeat domain"/>
    <property type="match status" value="1"/>
</dbReference>
<evidence type="ECO:0000313" key="3">
    <source>
        <dbReference type="Proteomes" id="UP000525078"/>
    </source>
</evidence>
<dbReference type="PANTHER" id="PTHR11139:SF9">
    <property type="entry name" value="SERINE_THREONINE-PROTEIN KINASE MTOR"/>
    <property type="match status" value="1"/>
</dbReference>
<dbReference type="GO" id="GO:0031932">
    <property type="term" value="C:TORC2 complex"/>
    <property type="evidence" value="ECO:0007669"/>
    <property type="project" value="TreeGrafter"/>
</dbReference>